<protein>
    <submittedName>
        <fullName evidence="3">Histidine triad (HIT) protein</fullName>
    </submittedName>
</protein>
<accession>F0QCI1</accession>
<sequence length="148" mass="16420">MASTCPLCSGDGGTLVWRGRLMRVVHAGEEADRGFPGFYRVIWNTHVAEFSDLAGTERERCMAAVAVVEQVLREQLQPAKINLAALGNMVPHLHWHVIARFGWDSHFPAPVWAPAQRERDLVQEAAVQGRSEAIAQLLRERLAQAGLD</sequence>
<dbReference type="Gene3D" id="3.30.428.10">
    <property type="entry name" value="HIT-like"/>
    <property type="match status" value="1"/>
</dbReference>
<keyword evidence="4" id="KW-1185">Reference proteome</keyword>
<dbReference type="PIRSF" id="PIRSF000714">
    <property type="entry name" value="HIT"/>
    <property type="match status" value="1"/>
</dbReference>
<evidence type="ECO:0000313" key="4">
    <source>
        <dbReference type="Proteomes" id="UP000002482"/>
    </source>
</evidence>
<dbReference type="GO" id="GO:0003824">
    <property type="term" value="F:catalytic activity"/>
    <property type="evidence" value="ECO:0007669"/>
    <property type="project" value="InterPro"/>
</dbReference>
<evidence type="ECO:0000313" key="3">
    <source>
        <dbReference type="EMBL" id="ADX47464.1"/>
    </source>
</evidence>
<dbReference type="AlphaFoldDB" id="F0QCI1"/>
<dbReference type="OrthoDB" id="9799145at2"/>
<dbReference type="RefSeq" id="WP_013595948.1">
    <property type="nucleotide sequence ID" value="NC_015138.1"/>
</dbReference>
<dbReference type="Proteomes" id="UP000002482">
    <property type="component" value="Chromosome"/>
</dbReference>
<feature type="domain" description="HIT" evidence="2">
    <location>
        <begin position="36"/>
        <end position="107"/>
    </location>
</feature>
<dbReference type="KEGG" id="aaa:Acav_3565"/>
<dbReference type="SUPFAM" id="SSF54197">
    <property type="entry name" value="HIT-like"/>
    <property type="match status" value="1"/>
</dbReference>
<dbReference type="GeneID" id="34235511"/>
<evidence type="ECO:0000256" key="1">
    <source>
        <dbReference type="PROSITE-ProRule" id="PRU00464"/>
    </source>
</evidence>
<dbReference type="HOGENOM" id="CLU_123330_2_0_4"/>
<dbReference type="EMBL" id="CP002521">
    <property type="protein sequence ID" value="ADX47464.1"/>
    <property type="molecule type" value="Genomic_DNA"/>
</dbReference>
<reference evidence="3" key="1">
    <citation type="submission" date="2011-02" db="EMBL/GenBank/DDBJ databases">
        <title>Complete sequence of Acidovorax avenae subsp. avenae ATCC 19860.</title>
        <authorList>
            <consortium name="US DOE Joint Genome Institute"/>
            <person name="Lucas S."/>
            <person name="Copeland A."/>
            <person name="Lapidus A."/>
            <person name="Cheng J.-F."/>
            <person name="Goodwin L."/>
            <person name="Pitluck S."/>
            <person name="Chertkov O."/>
            <person name="Held B."/>
            <person name="Detter J.C."/>
            <person name="Han C."/>
            <person name="Tapia R."/>
            <person name="Land M."/>
            <person name="Hauser L."/>
            <person name="Kyrpides N."/>
            <person name="Ivanova N."/>
            <person name="Ovchinnikova G."/>
            <person name="Pagani I."/>
            <person name="Gordon S."/>
            <person name="Woyke T."/>
        </authorList>
    </citation>
    <scope>NUCLEOTIDE SEQUENCE</scope>
    <source>
        <strain evidence="3">ATCC 19860</strain>
    </source>
</reference>
<dbReference type="PROSITE" id="PS51084">
    <property type="entry name" value="HIT_2"/>
    <property type="match status" value="1"/>
</dbReference>
<feature type="short sequence motif" description="Histidine triad motif" evidence="1">
    <location>
        <begin position="92"/>
        <end position="96"/>
    </location>
</feature>
<dbReference type="InterPro" id="IPR026026">
    <property type="entry name" value="HIT_Hint"/>
</dbReference>
<organism evidence="3 4">
    <name type="scientific">Paracidovorax avenae (strain ATCC 19860 / DSM 7227 / CCUG 15838 / JCM 20985 / LMG 2117 / NCPPB 1011)</name>
    <name type="common">Acidovorax avenae</name>
    <dbReference type="NCBI Taxonomy" id="643561"/>
    <lineage>
        <taxon>Bacteria</taxon>
        <taxon>Pseudomonadati</taxon>
        <taxon>Pseudomonadota</taxon>
        <taxon>Betaproteobacteria</taxon>
        <taxon>Burkholderiales</taxon>
        <taxon>Comamonadaceae</taxon>
        <taxon>Paracidovorax</taxon>
    </lineage>
</organism>
<dbReference type="InterPro" id="IPR011146">
    <property type="entry name" value="HIT-like"/>
</dbReference>
<gene>
    <name evidence="3" type="ordered locus">Acav_3565</name>
</gene>
<name>F0QCI1_PARA1</name>
<dbReference type="InterPro" id="IPR036265">
    <property type="entry name" value="HIT-like_sf"/>
</dbReference>
<proteinExistence type="predicted"/>
<dbReference type="Pfam" id="PF01230">
    <property type="entry name" value="HIT"/>
    <property type="match status" value="1"/>
</dbReference>
<evidence type="ECO:0000259" key="2">
    <source>
        <dbReference type="PROSITE" id="PS51084"/>
    </source>
</evidence>